<protein>
    <submittedName>
        <fullName evidence="1">Transient receptor potential cation channel subfamily V member 2</fullName>
    </submittedName>
</protein>
<dbReference type="AlphaFoldDB" id="V8N2U7"/>
<sequence>MYNKILMKGAEMDPAFNLEILKHMLQRDMKERKFQHLSRKFIEWSYGPIQTSIYDLTSIDSCEENSALEILAYNCN</sequence>
<feature type="non-terminal residue" evidence="1">
    <location>
        <position position="76"/>
    </location>
</feature>
<organism evidence="1 2">
    <name type="scientific">Ophiophagus hannah</name>
    <name type="common">King cobra</name>
    <name type="synonym">Naja hannah</name>
    <dbReference type="NCBI Taxonomy" id="8665"/>
    <lineage>
        <taxon>Eukaryota</taxon>
        <taxon>Metazoa</taxon>
        <taxon>Chordata</taxon>
        <taxon>Craniata</taxon>
        <taxon>Vertebrata</taxon>
        <taxon>Euteleostomi</taxon>
        <taxon>Lepidosauria</taxon>
        <taxon>Squamata</taxon>
        <taxon>Bifurcata</taxon>
        <taxon>Unidentata</taxon>
        <taxon>Episquamata</taxon>
        <taxon>Toxicofera</taxon>
        <taxon>Serpentes</taxon>
        <taxon>Colubroidea</taxon>
        <taxon>Elapidae</taxon>
        <taxon>Elapinae</taxon>
        <taxon>Ophiophagus</taxon>
    </lineage>
</organism>
<reference evidence="1 2" key="1">
    <citation type="journal article" date="2013" name="Proc. Natl. Acad. Sci. U.S.A.">
        <title>The king cobra genome reveals dynamic gene evolution and adaptation in the snake venom system.</title>
        <authorList>
            <person name="Vonk F.J."/>
            <person name="Casewell N.R."/>
            <person name="Henkel C.V."/>
            <person name="Heimberg A.M."/>
            <person name="Jansen H.J."/>
            <person name="McCleary R.J."/>
            <person name="Kerkkamp H.M."/>
            <person name="Vos R.A."/>
            <person name="Guerreiro I."/>
            <person name="Calvete J.J."/>
            <person name="Wuster W."/>
            <person name="Woods A.E."/>
            <person name="Logan J.M."/>
            <person name="Harrison R.A."/>
            <person name="Castoe T.A."/>
            <person name="de Koning A.P."/>
            <person name="Pollock D.D."/>
            <person name="Yandell M."/>
            <person name="Calderon D."/>
            <person name="Renjifo C."/>
            <person name="Currier R.B."/>
            <person name="Salgado D."/>
            <person name="Pla D."/>
            <person name="Sanz L."/>
            <person name="Hyder A.S."/>
            <person name="Ribeiro J.M."/>
            <person name="Arntzen J.W."/>
            <person name="van den Thillart G.E."/>
            <person name="Boetzer M."/>
            <person name="Pirovano W."/>
            <person name="Dirks R.P."/>
            <person name="Spaink H.P."/>
            <person name="Duboule D."/>
            <person name="McGlinn E."/>
            <person name="Kini R.M."/>
            <person name="Richardson M.K."/>
        </authorList>
    </citation>
    <scope>NUCLEOTIDE SEQUENCE</scope>
    <source>
        <tissue evidence="1">Blood</tissue>
    </source>
</reference>
<dbReference type="Gene3D" id="1.25.40.20">
    <property type="entry name" value="Ankyrin repeat-containing domain"/>
    <property type="match status" value="1"/>
</dbReference>
<dbReference type="OrthoDB" id="533508at2759"/>
<keyword evidence="1" id="KW-0675">Receptor</keyword>
<feature type="non-terminal residue" evidence="1">
    <location>
        <position position="1"/>
    </location>
</feature>
<accession>V8N2U7</accession>
<keyword evidence="2" id="KW-1185">Reference proteome</keyword>
<proteinExistence type="predicted"/>
<dbReference type="EMBL" id="AZIM01017564">
    <property type="protein sequence ID" value="ETE56584.1"/>
    <property type="molecule type" value="Genomic_DNA"/>
</dbReference>
<evidence type="ECO:0000313" key="2">
    <source>
        <dbReference type="Proteomes" id="UP000018936"/>
    </source>
</evidence>
<dbReference type="Proteomes" id="UP000018936">
    <property type="component" value="Unassembled WGS sequence"/>
</dbReference>
<dbReference type="InterPro" id="IPR036770">
    <property type="entry name" value="Ankyrin_rpt-contain_sf"/>
</dbReference>
<name>V8N2U7_OPHHA</name>
<comment type="caution">
    <text evidence="1">The sequence shown here is derived from an EMBL/GenBank/DDBJ whole genome shotgun (WGS) entry which is preliminary data.</text>
</comment>
<gene>
    <name evidence="1" type="primary">TRPV2</name>
    <name evidence="1" type="ORF">L345_17705</name>
</gene>
<evidence type="ECO:0000313" key="1">
    <source>
        <dbReference type="EMBL" id="ETE56584.1"/>
    </source>
</evidence>